<keyword evidence="2" id="KW-1185">Reference proteome</keyword>
<reference evidence="2" key="2">
    <citation type="submission" date="2015-01" db="EMBL/GenBank/DDBJ databases">
        <title>Evolutionary Origins and Diversification of the Mycorrhizal Mutualists.</title>
        <authorList>
            <consortium name="DOE Joint Genome Institute"/>
            <consortium name="Mycorrhizal Genomics Consortium"/>
            <person name="Kohler A."/>
            <person name="Kuo A."/>
            <person name="Nagy L.G."/>
            <person name="Floudas D."/>
            <person name="Copeland A."/>
            <person name="Barry K.W."/>
            <person name="Cichocki N."/>
            <person name="Veneault-Fourrey C."/>
            <person name="LaButti K."/>
            <person name="Lindquist E.A."/>
            <person name="Lipzen A."/>
            <person name="Lundell T."/>
            <person name="Morin E."/>
            <person name="Murat C."/>
            <person name="Riley R."/>
            <person name="Ohm R."/>
            <person name="Sun H."/>
            <person name="Tunlid A."/>
            <person name="Henrissat B."/>
            <person name="Grigoriev I.V."/>
            <person name="Hibbett D.S."/>
            <person name="Martin F."/>
        </authorList>
    </citation>
    <scope>NUCLEOTIDE SEQUENCE [LARGE SCALE GENOMIC DNA]</scope>
    <source>
        <strain evidence="2">441</strain>
    </source>
</reference>
<gene>
    <name evidence="1" type="ORF">PISMIDRAFT_685259</name>
</gene>
<dbReference type="AlphaFoldDB" id="A0A0C9YLJ1"/>
<organism evidence="1 2">
    <name type="scientific">Pisolithus microcarpus 441</name>
    <dbReference type="NCBI Taxonomy" id="765257"/>
    <lineage>
        <taxon>Eukaryota</taxon>
        <taxon>Fungi</taxon>
        <taxon>Dikarya</taxon>
        <taxon>Basidiomycota</taxon>
        <taxon>Agaricomycotina</taxon>
        <taxon>Agaricomycetes</taxon>
        <taxon>Agaricomycetidae</taxon>
        <taxon>Boletales</taxon>
        <taxon>Sclerodermatineae</taxon>
        <taxon>Pisolithaceae</taxon>
        <taxon>Pisolithus</taxon>
    </lineage>
</organism>
<dbReference type="EMBL" id="KN833826">
    <property type="protein sequence ID" value="KIK17496.1"/>
    <property type="molecule type" value="Genomic_DNA"/>
</dbReference>
<protein>
    <submittedName>
        <fullName evidence="1">Uncharacterized protein</fullName>
    </submittedName>
</protein>
<sequence length="73" mass="8189">MRFVGNYLSIQICTRKIHRKGITHRKGCQCLATASPCRWILLIAPRSLVAMKPLQVRVACKVTLQAISLELPS</sequence>
<dbReference type="Proteomes" id="UP000054018">
    <property type="component" value="Unassembled WGS sequence"/>
</dbReference>
<reference evidence="1 2" key="1">
    <citation type="submission" date="2014-04" db="EMBL/GenBank/DDBJ databases">
        <authorList>
            <consortium name="DOE Joint Genome Institute"/>
            <person name="Kuo A."/>
            <person name="Kohler A."/>
            <person name="Costa M.D."/>
            <person name="Nagy L.G."/>
            <person name="Floudas D."/>
            <person name="Copeland A."/>
            <person name="Barry K.W."/>
            <person name="Cichocki N."/>
            <person name="Veneault-Fourrey C."/>
            <person name="LaButti K."/>
            <person name="Lindquist E.A."/>
            <person name="Lipzen A."/>
            <person name="Lundell T."/>
            <person name="Morin E."/>
            <person name="Murat C."/>
            <person name="Sun H."/>
            <person name="Tunlid A."/>
            <person name="Henrissat B."/>
            <person name="Grigoriev I.V."/>
            <person name="Hibbett D.S."/>
            <person name="Martin F."/>
            <person name="Nordberg H.P."/>
            <person name="Cantor M.N."/>
            <person name="Hua S.X."/>
        </authorList>
    </citation>
    <scope>NUCLEOTIDE SEQUENCE [LARGE SCALE GENOMIC DNA]</scope>
    <source>
        <strain evidence="1 2">441</strain>
    </source>
</reference>
<evidence type="ECO:0000313" key="1">
    <source>
        <dbReference type="EMBL" id="KIK17496.1"/>
    </source>
</evidence>
<accession>A0A0C9YLJ1</accession>
<dbReference type="HOGENOM" id="CLU_2705762_0_0_1"/>
<proteinExistence type="predicted"/>
<name>A0A0C9YLJ1_9AGAM</name>
<dbReference type="OrthoDB" id="10569316at2759"/>
<evidence type="ECO:0000313" key="2">
    <source>
        <dbReference type="Proteomes" id="UP000054018"/>
    </source>
</evidence>